<keyword evidence="2" id="KW-1134">Transmembrane beta strand</keyword>
<keyword evidence="2" id="KW-0564">Palmitate</keyword>
<protein>
    <submittedName>
        <fullName evidence="5">Outer membrane protein</fullName>
    </submittedName>
</protein>
<gene>
    <name evidence="5" type="primary">tolC</name>
    <name evidence="5" type="ORF">MPNT_440008</name>
</gene>
<evidence type="ECO:0000256" key="2">
    <source>
        <dbReference type="RuleBase" id="RU362097"/>
    </source>
</evidence>
<organism evidence="5 6">
    <name type="scientific">Candidatus Methylacidithermus pantelleriae</name>
    <dbReference type="NCBI Taxonomy" id="2744239"/>
    <lineage>
        <taxon>Bacteria</taxon>
        <taxon>Pseudomonadati</taxon>
        <taxon>Verrucomicrobiota</taxon>
        <taxon>Methylacidiphilae</taxon>
        <taxon>Methylacidiphilales</taxon>
        <taxon>Methylacidiphilaceae</taxon>
        <taxon>Candidatus Methylacidithermus</taxon>
    </lineage>
</organism>
<dbReference type="NCBIfam" id="TIGR01845">
    <property type="entry name" value="outer_NodT"/>
    <property type="match status" value="1"/>
</dbReference>
<dbReference type="GO" id="GO:0005886">
    <property type="term" value="C:plasma membrane"/>
    <property type="evidence" value="ECO:0007669"/>
    <property type="project" value="UniProtKB-SubCell"/>
</dbReference>
<dbReference type="PANTHER" id="PTHR30203:SF33">
    <property type="entry name" value="BLR4455 PROTEIN"/>
    <property type="match status" value="1"/>
</dbReference>
<evidence type="ECO:0000256" key="3">
    <source>
        <dbReference type="SAM" id="Coils"/>
    </source>
</evidence>
<keyword evidence="2" id="KW-0472">Membrane</keyword>
<dbReference type="RefSeq" id="WP_174583500.1">
    <property type="nucleotide sequence ID" value="NZ_CAJNOB010000039.1"/>
</dbReference>
<dbReference type="SUPFAM" id="SSF56954">
    <property type="entry name" value="Outer membrane efflux proteins (OEP)"/>
    <property type="match status" value="1"/>
</dbReference>
<name>A0A8J2BQG9_9BACT</name>
<keyword evidence="3" id="KW-0175">Coiled coil</keyword>
<proteinExistence type="inferred from homology"/>
<keyword evidence="2" id="KW-0449">Lipoprotein</keyword>
<evidence type="ECO:0000313" key="6">
    <source>
        <dbReference type="Proteomes" id="UP000663859"/>
    </source>
</evidence>
<dbReference type="Gene3D" id="1.20.1600.10">
    <property type="entry name" value="Outer membrane efflux proteins (OEP)"/>
    <property type="match status" value="1"/>
</dbReference>
<evidence type="ECO:0000313" key="5">
    <source>
        <dbReference type="EMBL" id="CAF0701938.1"/>
    </source>
</evidence>
<evidence type="ECO:0000256" key="1">
    <source>
        <dbReference type="ARBA" id="ARBA00007613"/>
    </source>
</evidence>
<dbReference type="EMBL" id="CAJNOB010000039">
    <property type="protein sequence ID" value="CAF0701938.1"/>
    <property type="molecule type" value="Genomic_DNA"/>
</dbReference>
<reference evidence="5" key="1">
    <citation type="submission" date="2021-02" db="EMBL/GenBank/DDBJ databases">
        <authorList>
            <person name="Cremers G."/>
            <person name="Picone N."/>
        </authorList>
    </citation>
    <scope>NUCLEOTIDE SEQUENCE</scope>
    <source>
        <strain evidence="5">PQ17</strain>
    </source>
</reference>
<dbReference type="PANTHER" id="PTHR30203">
    <property type="entry name" value="OUTER MEMBRANE CATION EFFLUX PROTEIN"/>
    <property type="match status" value="1"/>
</dbReference>
<dbReference type="AlphaFoldDB" id="A0A8J2BQG9"/>
<keyword evidence="6" id="KW-1185">Reference proteome</keyword>
<dbReference type="Pfam" id="PF02321">
    <property type="entry name" value="OEP"/>
    <property type="match status" value="2"/>
</dbReference>
<accession>A0A8J2BQG9</accession>
<evidence type="ECO:0000256" key="4">
    <source>
        <dbReference type="SAM" id="MobiDB-lite"/>
    </source>
</evidence>
<dbReference type="InterPro" id="IPR003423">
    <property type="entry name" value="OMP_efflux"/>
</dbReference>
<dbReference type="InterPro" id="IPR010131">
    <property type="entry name" value="MdtP/NodT-like"/>
</dbReference>
<feature type="coiled-coil region" evidence="3">
    <location>
        <begin position="223"/>
        <end position="250"/>
    </location>
</feature>
<dbReference type="Gene3D" id="2.20.200.10">
    <property type="entry name" value="Outer membrane efflux proteins (OEP)"/>
    <property type="match status" value="1"/>
</dbReference>
<keyword evidence="2" id="KW-0812">Transmembrane</keyword>
<dbReference type="Proteomes" id="UP000663859">
    <property type="component" value="Unassembled WGS sequence"/>
</dbReference>
<comment type="subcellular location">
    <subcellularLocation>
        <location evidence="2">Cell membrane</location>
        <topology evidence="2">Lipid-anchor</topology>
    </subcellularLocation>
</comment>
<comment type="caution">
    <text evidence="5">The sequence shown here is derived from an EMBL/GenBank/DDBJ whole genome shotgun (WGS) entry which is preliminary data.</text>
</comment>
<dbReference type="GO" id="GO:0015562">
    <property type="term" value="F:efflux transmembrane transporter activity"/>
    <property type="evidence" value="ECO:0007669"/>
    <property type="project" value="InterPro"/>
</dbReference>
<comment type="similarity">
    <text evidence="1 2">Belongs to the outer membrane factor (OMF) (TC 1.B.17) family.</text>
</comment>
<sequence length="574" mass="63704">MNGQRFPTRRGRARARAKPLFESDASEPFGIGILAWIGIVGCASLLFPWRCQSASPDSPSPPKSQQKNLHRADERKVLLRALAHATQQPGSWKPATPKDDWSRGAWWEIFRDPGLDQLEAQAELGNQSIRIALANVLAARAGVAVAYSAFFPHISLKPYYHRWRKSKDIPPISNVPSLLVRSNGTNGLPPSGTPIGSTQFFGFRYPTDMWQVLLESSWELDLWGKLRRQLEAAQAEAQATQAEFEAIRLSVHAELAQAYFLLRYLDRQLEIYRKMVAVSQDNLKRAQTLFQTGLATALDVARARTELARIQTALYSVENHRAQTENAIARLVGKPSSEFHLPPSPLKGEPPPVPMGLPSELLEHRPDIAAAEREVASANAEIGVAIGAFFPKVSLDSFFGYNSIHTGNLFTWPSVSWLYGPLLDLPVFTGGRLQANLVRARAQYEAAVASYREKVLAAFEEVENALASVRLLDEQAVAQRQWVAAAREQYDLALARFEQGLTHYIEVDTAESSWLTALLSEAQLQGERFIARVALIRALGGGWKESSLRSLESPQKDRSPGSAVSLSKARKEKR</sequence>
<feature type="region of interest" description="Disordered" evidence="4">
    <location>
        <begin position="546"/>
        <end position="574"/>
    </location>
</feature>